<dbReference type="Proteomes" id="UP000670947">
    <property type="component" value="Unassembled WGS sequence"/>
</dbReference>
<proteinExistence type="predicted"/>
<feature type="transmembrane region" description="Helical" evidence="1">
    <location>
        <begin position="70"/>
        <end position="91"/>
    </location>
</feature>
<keyword evidence="1" id="KW-1133">Transmembrane helix</keyword>
<keyword evidence="1" id="KW-0812">Transmembrane</keyword>
<dbReference type="RefSeq" id="WP_208851122.1">
    <property type="nucleotide sequence ID" value="NZ_JAGGDJ010000063.1"/>
</dbReference>
<dbReference type="Pfam" id="PF10067">
    <property type="entry name" value="DUF2306"/>
    <property type="match status" value="1"/>
</dbReference>
<accession>A0ABS3WKF8</accession>
<name>A0ABS3WKF8_9BACL</name>
<feature type="transmembrane region" description="Helical" evidence="1">
    <location>
        <begin position="132"/>
        <end position="151"/>
    </location>
</feature>
<organism evidence="2 3">
    <name type="scientific">Paenibacillus artemisiicola</name>
    <dbReference type="NCBI Taxonomy" id="1172618"/>
    <lineage>
        <taxon>Bacteria</taxon>
        <taxon>Bacillati</taxon>
        <taxon>Bacillota</taxon>
        <taxon>Bacilli</taxon>
        <taxon>Bacillales</taxon>
        <taxon>Paenibacillaceae</taxon>
        <taxon>Paenibacillus</taxon>
    </lineage>
</organism>
<dbReference type="InterPro" id="IPR018750">
    <property type="entry name" value="DUF2306_membrane"/>
</dbReference>
<comment type="caution">
    <text evidence="2">The sequence shown here is derived from an EMBL/GenBank/DDBJ whole genome shotgun (WGS) entry which is preliminary data.</text>
</comment>
<gene>
    <name evidence="2" type="ORF">I8J29_30785</name>
</gene>
<keyword evidence="3" id="KW-1185">Reference proteome</keyword>
<protein>
    <submittedName>
        <fullName evidence="2">DUF2306 domain-containing protein</fullName>
    </submittedName>
</protein>
<evidence type="ECO:0000256" key="1">
    <source>
        <dbReference type="SAM" id="Phobius"/>
    </source>
</evidence>
<feature type="transmembrane region" description="Helical" evidence="1">
    <location>
        <begin position="163"/>
        <end position="183"/>
    </location>
</feature>
<evidence type="ECO:0000313" key="3">
    <source>
        <dbReference type="Proteomes" id="UP000670947"/>
    </source>
</evidence>
<dbReference type="EMBL" id="JAGGDJ010000063">
    <property type="protein sequence ID" value="MBO7748571.1"/>
    <property type="molecule type" value="Genomic_DNA"/>
</dbReference>
<evidence type="ECO:0000313" key="2">
    <source>
        <dbReference type="EMBL" id="MBO7748571.1"/>
    </source>
</evidence>
<feature type="transmembrane region" description="Helical" evidence="1">
    <location>
        <begin position="20"/>
        <end position="36"/>
    </location>
</feature>
<sequence length="227" mass="25184">MSNRKPARTPARTPKPKFPYYWLPAVAAAFVAYAVYKNVLQDPEAAGFLRHKTNPADLVNLPVWLPVMRIHLGFACLALMTGAVNFSPWVVREARRFHRGNGYAYLISVLAVSLSSGYMAPNATGGEAVSFAFNMLNIAWPAFTVLGILAIRKKRVERHRRWMARSYAFCFTNAAVHSLAYALGRWTSLSYEEAYRIGVYGGIALLLAAGDLAARLFFRKPAAIEAP</sequence>
<feature type="transmembrane region" description="Helical" evidence="1">
    <location>
        <begin position="195"/>
        <end position="218"/>
    </location>
</feature>
<reference evidence="2 3" key="1">
    <citation type="submission" date="2021-03" db="EMBL/GenBank/DDBJ databases">
        <title>Paenibacillus artemisicola MWE-103 whole genome sequence.</title>
        <authorList>
            <person name="Ham Y.J."/>
        </authorList>
    </citation>
    <scope>NUCLEOTIDE SEQUENCE [LARGE SCALE GENOMIC DNA]</scope>
    <source>
        <strain evidence="2 3">MWE-103</strain>
    </source>
</reference>
<keyword evidence="1" id="KW-0472">Membrane</keyword>
<feature type="transmembrane region" description="Helical" evidence="1">
    <location>
        <begin position="103"/>
        <end position="120"/>
    </location>
</feature>